<organism evidence="1">
    <name type="scientific">Brassica napus</name>
    <name type="common">Rape</name>
    <dbReference type="NCBI Taxonomy" id="3708"/>
    <lineage>
        <taxon>Eukaryota</taxon>
        <taxon>Viridiplantae</taxon>
        <taxon>Streptophyta</taxon>
        <taxon>Embryophyta</taxon>
        <taxon>Tracheophyta</taxon>
        <taxon>Spermatophyta</taxon>
        <taxon>Magnoliopsida</taxon>
        <taxon>eudicotyledons</taxon>
        <taxon>Gunneridae</taxon>
        <taxon>Pentapetalae</taxon>
        <taxon>rosids</taxon>
        <taxon>malvids</taxon>
        <taxon>Brassicales</taxon>
        <taxon>Brassicaceae</taxon>
        <taxon>Brassiceae</taxon>
        <taxon>Brassica</taxon>
    </lineage>
</organism>
<reference evidence="1" key="1">
    <citation type="submission" date="2021-01" db="EMBL/GenBank/DDBJ databases">
        <authorList>
            <consortium name="Genoscope - CEA"/>
            <person name="William W."/>
        </authorList>
    </citation>
    <scope>NUCLEOTIDE SEQUENCE</scope>
</reference>
<gene>
    <name evidence="1" type="ORF">DARMORV10_C07P41020.1</name>
</gene>
<proteinExistence type="predicted"/>
<protein>
    <submittedName>
        <fullName evidence="1">(rape) hypothetical protein</fullName>
    </submittedName>
</protein>
<sequence length="45" mass="5210">MAANLEDDYIDMEVTSFTNLTKPLFQQMNSSTKASFFLFIYLHVS</sequence>
<dbReference type="EMBL" id="HG994371">
    <property type="protein sequence ID" value="CAF2012715.1"/>
    <property type="molecule type" value="Genomic_DNA"/>
</dbReference>
<dbReference type="Proteomes" id="UP001295469">
    <property type="component" value="Chromosome C07"/>
</dbReference>
<dbReference type="AlphaFoldDB" id="A0A816MID4"/>
<evidence type="ECO:0000313" key="1">
    <source>
        <dbReference type="EMBL" id="CAF2012715.1"/>
    </source>
</evidence>
<accession>A0A816MID4</accession>
<name>A0A816MID4_BRANA</name>